<dbReference type="KEGG" id="sct:SCAT_1381"/>
<evidence type="ECO:0000313" key="1">
    <source>
        <dbReference type="EMBL" id="AEW93753.1"/>
    </source>
</evidence>
<name>F8K253_STREN</name>
<organism evidence="1 2">
    <name type="scientific">Streptantibioticus cattleyicolor (strain ATCC 35852 / DSM 46488 / JCM 4925 / NBRC 14057 / NRRL 8057)</name>
    <name type="common">Streptomyces cattleya</name>
    <dbReference type="NCBI Taxonomy" id="1003195"/>
    <lineage>
        <taxon>Bacteria</taxon>
        <taxon>Bacillati</taxon>
        <taxon>Actinomycetota</taxon>
        <taxon>Actinomycetes</taxon>
        <taxon>Kitasatosporales</taxon>
        <taxon>Streptomycetaceae</taxon>
        <taxon>Streptantibioticus</taxon>
    </lineage>
</organism>
<sequence length="56" mass="6261">MTPTLLHRYRKVFAIAPEELRGTLSMMVDLATVVELKTSTDLPRGQVAHEASLLPR</sequence>
<dbReference type="EMBL" id="CP003219">
    <property type="protein sequence ID" value="AEW93753.1"/>
    <property type="molecule type" value="Genomic_DNA"/>
</dbReference>
<evidence type="ECO:0000313" key="2">
    <source>
        <dbReference type="Proteomes" id="UP000007842"/>
    </source>
</evidence>
<dbReference type="PATRIC" id="fig|1003195.29.peg.1388"/>
<proteinExistence type="predicted"/>
<gene>
    <name evidence="1" type="ordered locus">SCATT_13820</name>
</gene>
<protein>
    <submittedName>
        <fullName evidence="1">Uncharacterized protein</fullName>
    </submittedName>
</protein>
<keyword evidence="2" id="KW-1185">Reference proteome</keyword>
<dbReference type="KEGG" id="scy:SCATT_13820"/>
<dbReference type="Proteomes" id="UP000007842">
    <property type="component" value="Chromosome"/>
</dbReference>
<accession>F8K253</accession>
<accession>G8WW97</accession>
<dbReference type="HOGENOM" id="CLU_3012218_0_0_11"/>
<reference evidence="2" key="1">
    <citation type="submission" date="2011-12" db="EMBL/GenBank/DDBJ databases">
        <title>Complete genome sequence of Streptomyces cattleya strain DSM 46488.</title>
        <authorList>
            <person name="Ou H.-Y."/>
            <person name="Li P."/>
            <person name="Zhao C."/>
            <person name="O'Hagan D."/>
            <person name="Deng Z."/>
        </authorList>
    </citation>
    <scope>NUCLEOTIDE SEQUENCE [LARGE SCALE GENOMIC DNA]</scope>
    <source>
        <strain evidence="2">ATCC 35852 / DSM 46488 / JCM 4925 / NBRC 14057 / NRRL 8057</strain>
    </source>
</reference>
<dbReference type="AlphaFoldDB" id="F8K253"/>